<proteinExistence type="predicted"/>
<feature type="transmembrane region" description="Helical" evidence="1">
    <location>
        <begin position="105"/>
        <end position="130"/>
    </location>
</feature>
<protein>
    <submittedName>
        <fullName evidence="2">Uncharacterized protein</fullName>
    </submittedName>
</protein>
<keyword evidence="1" id="KW-0812">Transmembrane</keyword>
<keyword evidence="3" id="KW-1185">Reference proteome</keyword>
<gene>
    <name evidence="2" type="ORF">Kalk_20675</name>
</gene>
<accession>A0A2K9LT93</accession>
<evidence type="ECO:0000313" key="2">
    <source>
        <dbReference type="EMBL" id="AUM14695.1"/>
    </source>
</evidence>
<keyword evidence="1" id="KW-0472">Membrane</keyword>
<dbReference type="Proteomes" id="UP000235116">
    <property type="component" value="Chromosome"/>
</dbReference>
<feature type="transmembrane region" description="Helical" evidence="1">
    <location>
        <begin position="48"/>
        <end position="68"/>
    </location>
</feature>
<keyword evidence="1" id="KW-1133">Transmembrane helix</keyword>
<reference evidence="3" key="1">
    <citation type="submission" date="2017-08" db="EMBL/GenBank/DDBJ databases">
        <title>Direct submision.</title>
        <authorList>
            <person name="Kim S.-J."/>
            <person name="Rhee S.-K."/>
        </authorList>
    </citation>
    <scope>NUCLEOTIDE SEQUENCE [LARGE SCALE GENOMIC DNA]</scope>
    <source>
        <strain evidence="3">GI5</strain>
    </source>
</reference>
<dbReference type="KEGG" id="kak:Kalk_20675"/>
<dbReference type="AlphaFoldDB" id="A0A2K9LT93"/>
<feature type="transmembrane region" description="Helical" evidence="1">
    <location>
        <begin position="74"/>
        <end position="93"/>
    </location>
</feature>
<sequence length="135" mass="14814">MFGAAGAGVIGPLIVVSYTIIVGIFSVFLMYFQSKKHRDISNVRFKTYTVNCSLMTAILFASAFVALIASNEVVWAISFLGSMIVFLLVALLSKNYVRLFCNSKLILIPSIIVCAVFQIPTIALVSVLIIKWLNT</sequence>
<name>A0A2K9LT93_9GAMM</name>
<organism evidence="2 3">
    <name type="scientific">Ketobacter alkanivorans</name>
    <dbReference type="NCBI Taxonomy" id="1917421"/>
    <lineage>
        <taxon>Bacteria</taxon>
        <taxon>Pseudomonadati</taxon>
        <taxon>Pseudomonadota</taxon>
        <taxon>Gammaproteobacteria</taxon>
        <taxon>Pseudomonadales</taxon>
        <taxon>Ketobacteraceae</taxon>
        <taxon>Ketobacter</taxon>
    </lineage>
</organism>
<evidence type="ECO:0000256" key="1">
    <source>
        <dbReference type="SAM" id="Phobius"/>
    </source>
</evidence>
<feature type="transmembrane region" description="Helical" evidence="1">
    <location>
        <begin position="6"/>
        <end position="32"/>
    </location>
</feature>
<evidence type="ECO:0000313" key="3">
    <source>
        <dbReference type="Proteomes" id="UP000235116"/>
    </source>
</evidence>
<dbReference type="EMBL" id="CP022684">
    <property type="protein sequence ID" value="AUM14695.1"/>
    <property type="molecule type" value="Genomic_DNA"/>
</dbReference>